<name>A0ABN8IDR8_9NEOP</name>
<dbReference type="Proteomes" id="UP000837857">
    <property type="component" value="Chromosome 22"/>
</dbReference>
<dbReference type="EMBL" id="OW152834">
    <property type="protein sequence ID" value="CAH2055705.1"/>
    <property type="molecule type" value="Genomic_DNA"/>
</dbReference>
<protein>
    <submittedName>
        <fullName evidence="1">Uncharacterized protein</fullName>
    </submittedName>
</protein>
<feature type="non-terminal residue" evidence="1">
    <location>
        <position position="115"/>
    </location>
</feature>
<sequence length="115" mass="12392">MKLIRNHVGSKPKPNLNGSETFFITRRCRAVAGGGGGGLGVFIELPGLRFYFRSPGETGLVGWGADVNRRGHDSPSRGGGVLFHEKRVGAENRQKLLAVSTVAMLHMSLKNSFSI</sequence>
<evidence type="ECO:0000313" key="1">
    <source>
        <dbReference type="EMBL" id="CAH2055705.1"/>
    </source>
</evidence>
<accession>A0ABN8IDR8</accession>
<reference evidence="1" key="1">
    <citation type="submission" date="2022-03" db="EMBL/GenBank/DDBJ databases">
        <authorList>
            <person name="Martin H S."/>
        </authorList>
    </citation>
    <scope>NUCLEOTIDE SEQUENCE</scope>
</reference>
<proteinExistence type="predicted"/>
<organism evidence="1 2">
    <name type="scientific">Iphiclides podalirius</name>
    <name type="common">scarce swallowtail</name>
    <dbReference type="NCBI Taxonomy" id="110791"/>
    <lineage>
        <taxon>Eukaryota</taxon>
        <taxon>Metazoa</taxon>
        <taxon>Ecdysozoa</taxon>
        <taxon>Arthropoda</taxon>
        <taxon>Hexapoda</taxon>
        <taxon>Insecta</taxon>
        <taxon>Pterygota</taxon>
        <taxon>Neoptera</taxon>
        <taxon>Endopterygota</taxon>
        <taxon>Lepidoptera</taxon>
        <taxon>Glossata</taxon>
        <taxon>Ditrysia</taxon>
        <taxon>Papilionoidea</taxon>
        <taxon>Papilionidae</taxon>
        <taxon>Papilioninae</taxon>
        <taxon>Iphiclides</taxon>
    </lineage>
</organism>
<keyword evidence="2" id="KW-1185">Reference proteome</keyword>
<gene>
    <name evidence="1" type="ORF">IPOD504_LOCUS9027</name>
</gene>
<evidence type="ECO:0000313" key="2">
    <source>
        <dbReference type="Proteomes" id="UP000837857"/>
    </source>
</evidence>